<dbReference type="GeneID" id="69024876"/>
<organism evidence="2 3">
    <name type="scientific">Ajellomyces dermatitidis (strain ER-3 / ATCC MYA-2586)</name>
    <name type="common">Blastomyces dermatitidis</name>
    <dbReference type="NCBI Taxonomy" id="559297"/>
    <lineage>
        <taxon>Eukaryota</taxon>
        <taxon>Fungi</taxon>
        <taxon>Dikarya</taxon>
        <taxon>Ascomycota</taxon>
        <taxon>Pezizomycotina</taxon>
        <taxon>Eurotiomycetes</taxon>
        <taxon>Eurotiomycetidae</taxon>
        <taxon>Onygenales</taxon>
        <taxon>Ajellomycetaceae</taxon>
        <taxon>Blastomyces</taxon>
    </lineage>
</organism>
<evidence type="ECO:0000256" key="1">
    <source>
        <dbReference type="SAM" id="MobiDB-lite"/>
    </source>
</evidence>
<name>A0ABP2ETW4_AJEDR</name>
<dbReference type="Proteomes" id="UP000002039">
    <property type="component" value="Unassembled WGS sequence"/>
</dbReference>
<dbReference type="RefSeq" id="XP_045274670.1">
    <property type="nucleotide sequence ID" value="XM_045417995.1"/>
</dbReference>
<protein>
    <recommendedName>
        <fullName evidence="4">Flocculation protein FLO11-like</fullName>
    </recommendedName>
</protein>
<evidence type="ECO:0000313" key="3">
    <source>
        <dbReference type="Proteomes" id="UP000002039"/>
    </source>
</evidence>
<feature type="compositionally biased region" description="Basic residues" evidence="1">
    <location>
        <begin position="1"/>
        <end position="14"/>
    </location>
</feature>
<gene>
    <name evidence="2" type="ORF">BDCG_02452</name>
</gene>
<proteinExistence type="predicted"/>
<accession>A0ABP2ETW4</accession>
<keyword evidence="3" id="KW-1185">Reference proteome</keyword>
<dbReference type="EMBL" id="EQ999975">
    <property type="protein sequence ID" value="EEQ87332.2"/>
    <property type="molecule type" value="Genomic_DNA"/>
</dbReference>
<sequence>MASHFHNKHHHSAHTRQFVSKSSHVDRSASADNSELSVESLIKNLENVIIEELPVSCVARSSVSLPASSATSSPAALPQSSTLAPVSGSPTPATPVPATSTPATPGFTVSAFLTSSPCFKEMLHRLSESHFSRITPSLNSVKIVRKIVMGFTVHEVVIFTDIKELFTTVKFNIVKTFTLMNFFEMIDLY</sequence>
<feature type="region of interest" description="Disordered" evidence="1">
    <location>
        <begin position="1"/>
        <end position="33"/>
    </location>
</feature>
<evidence type="ECO:0000313" key="2">
    <source>
        <dbReference type="EMBL" id="EEQ87332.2"/>
    </source>
</evidence>
<evidence type="ECO:0008006" key="4">
    <source>
        <dbReference type="Google" id="ProtNLM"/>
    </source>
</evidence>
<reference evidence="3" key="1">
    <citation type="journal article" date="2015" name="PLoS Genet.">
        <title>The dynamic genome and transcriptome of the human fungal pathogen Blastomyces and close relative Emmonsia.</title>
        <authorList>
            <person name="Munoz J.F."/>
            <person name="Gauthier G.M."/>
            <person name="Desjardins C.A."/>
            <person name="Gallo J.E."/>
            <person name="Holder J."/>
            <person name="Sullivan T.D."/>
            <person name="Marty A.J."/>
            <person name="Carmen J.C."/>
            <person name="Chen Z."/>
            <person name="Ding L."/>
            <person name="Gujja S."/>
            <person name="Magrini V."/>
            <person name="Misas E."/>
            <person name="Mitreva M."/>
            <person name="Priest M."/>
            <person name="Saif S."/>
            <person name="Whiston E.A."/>
            <person name="Young S."/>
            <person name="Zeng Q."/>
            <person name="Goldman W.E."/>
            <person name="Mardis E.R."/>
            <person name="Taylor J.W."/>
            <person name="McEwen J.G."/>
            <person name="Clay O.K."/>
            <person name="Klein B.S."/>
            <person name="Cuomo C.A."/>
        </authorList>
    </citation>
    <scope>NUCLEOTIDE SEQUENCE [LARGE SCALE GENOMIC DNA]</scope>
    <source>
        <strain evidence="3">ER-3 / ATCC MYA-2586</strain>
    </source>
</reference>
<feature type="region of interest" description="Disordered" evidence="1">
    <location>
        <begin position="69"/>
        <end position="101"/>
    </location>
</feature>